<dbReference type="GO" id="GO:0046872">
    <property type="term" value="F:metal ion binding"/>
    <property type="evidence" value="ECO:0007669"/>
    <property type="project" value="UniProtKB-KW"/>
</dbReference>
<sequence length="518" mass="57488">MCKALKELIVGSVIGLLLFLILQGYDVMPLLLLGAMFWGLYWLLDKRGLFMARRYRAYYSQESITFENIGGQTLAIQELKEALEFLKRSEEVKAMGIRPLKGILLSGPPGTGKTLLAKAAASYTDAVFLAASGSEFIEVYAGVGAQRIRELFNQARTLARRVGKSKAIIFIDELEILGGKRGTHSSHLEYDQTLNQLLVEMDGLESSAPPYILVIGATNRPDLLDPALLRPGRFDRHVRVELPDREGRLQILKLHTANKPLGPDVDLEAIARETFGFSGAHLESVANEAAILALRSRSPVIRQVHLREAVDKVMLGEKLPRKPRREELFRLSVHEAGHALMSELLNPKSVTQITIMSRGQALGYTRQKPQDDIYLYTREHLEAQICICLAGSVAEVLLLGSKSTGSVNDFKEAVRLAKLMVTSGLSEWGVVDEESLTPAQLHRAIKGIITGLEKRTKEVLTPYRALLEQIAQKLTREETMSGDTLRSFLPQAGERKYAAVYRPNLFSGAGREAFSCPR</sequence>
<gene>
    <name evidence="14" type="ORF">SAMN00808754_1780</name>
</gene>
<evidence type="ECO:0000256" key="1">
    <source>
        <dbReference type="ARBA" id="ARBA00001947"/>
    </source>
</evidence>
<dbReference type="Pfam" id="PF01434">
    <property type="entry name" value="Peptidase_M41"/>
    <property type="match status" value="1"/>
</dbReference>
<comment type="similarity">
    <text evidence="11">Belongs to the AAA ATPase family.</text>
</comment>
<accession>A0A1W1VUX7</accession>
<dbReference type="GO" id="GO:0005524">
    <property type="term" value="F:ATP binding"/>
    <property type="evidence" value="ECO:0007669"/>
    <property type="project" value="UniProtKB-KW"/>
</dbReference>
<evidence type="ECO:0000256" key="7">
    <source>
        <dbReference type="ARBA" id="ARBA00022833"/>
    </source>
</evidence>
<keyword evidence="4" id="KW-0479">Metal-binding</keyword>
<keyword evidence="7" id="KW-0862">Zinc</keyword>
<proteinExistence type="inferred from homology"/>
<dbReference type="InterPro" id="IPR037219">
    <property type="entry name" value="Peptidase_M41-like"/>
</dbReference>
<dbReference type="GO" id="GO:0016887">
    <property type="term" value="F:ATP hydrolysis activity"/>
    <property type="evidence" value="ECO:0007669"/>
    <property type="project" value="InterPro"/>
</dbReference>
<dbReference type="FunFam" id="3.40.50.300:FF:001025">
    <property type="entry name" value="ATPase family, AAA domain-containing 2B"/>
    <property type="match status" value="1"/>
</dbReference>
<evidence type="ECO:0000256" key="12">
    <source>
        <dbReference type="SAM" id="Phobius"/>
    </source>
</evidence>
<keyword evidence="12" id="KW-0472">Membrane</keyword>
<dbReference type="InterPro" id="IPR027417">
    <property type="entry name" value="P-loop_NTPase"/>
</dbReference>
<dbReference type="GO" id="GO:0030163">
    <property type="term" value="P:protein catabolic process"/>
    <property type="evidence" value="ECO:0007669"/>
    <property type="project" value="TreeGrafter"/>
</dbReference>
<dbReference type="FunFam" id="1.10.8.60:FF:000001">
    <property type="entry name" value="ATP-dependent zinc metalloprotease FtsH"/>
    <property type="match status" value="1"/>
</dbReference>
<dbReference type="SMART" id="SM00382">
    <property type="entry name" value="AAA"/>
    <property type="match status" value="1"/>
</dbReference>
<dbReference type="SUPFAM" id="SSF140990">
    <property type="entry name" value="FtsH protease domain-like"/>
    <property type="match status" value="1"/>
</dbReference>
<reference evidence="14 15" key="1">
    <citation type="submission" date="2017-04" db="EMBL/GenBank/DDBJ databases">
        <authorList>
            <person name="Afonso C.L."/>
            <person name="Miller P.J."/>
            <person name="Scott M.A."/>
            <person name="Spackman E."/>
            <person name="Goraichik I."/>
            <person name="Dimitrov K.M."/>
            <person name="Suarez D.L."/>
            <person name="Swayne D.E."/>
        </authorList>
    </citation>
    <scope>NUCLEOTIDE SEQUENCE [LARGE SCALE GENOMIC DNA]</scope>
    <source>
        <strain evidence="14 15">ToBE</strain>
    </source>
</reference>
<dbReference type="InterPro" id="IPR003593">
    <property type="entry name" value="AAA+_ATPase"/>
</dbReference>
<organism evidence="14 15">
    <name type="scientific">Thermanaeromonas toyohensis ToBE</name>
    <dbReference type="NCBI Taxonomy" id="698762"/>
    <lineage>
        <taxon>Bacteria</taxon>
        <taxon>Bacillati</taxon>
        <taxon>Bacillota</taxon>
        <taxon>Clostridia</taxon>
        <taxon>Neomoorellales</taxon>
        <taxon>Neomoorellaceae</taxon>
        <taxon>Thermanaeromonas</taxon>
    </lineage>
</organism>
<keyword evidence="5 11" id="KW-0547">Nucleotide-binding</keyword>
<dbReference type="InterPro" id="IPR041569">
    <property type="entry name" value="AAA_lid_3"/>
</dbReference>
<dbReference type="PANTHER" id="PTHR23076">
    <property type="entry name" value="METALLOPROTEASE M41 FTSH"/>
    <property type="match status" value="1"/>
</dbReference>
<dbReference type="GO" id="GO:0004222">
    <property type="term" value="F:metalloendopeptidase activity"/>
    <property type="evidence" value="ECO:0007669"/>
    <property type="project" value="InterPro"/>
</dbReference>
<dbReference type="PANTHER" id="PTHR23076:SF97">
    <property type="entry name" value="ATP-DEPENDENT ZINC METALLOPROTEASE YME1L1"/>
    <property type="match status" value="1"/>
</dbReference>
<dbReference type="Proteomes" id="UP000192569">
    <property type="component" value="Chromosome I"/>
</dbReference>
<evidence type="ECO:0000256" key="6">
    <source>
        <dbReference type="ARBA" id="ARBA00022801"/>
    </source>
</evidence>
<dbReference type="InterPro" id="IPR003960">
    <property type="entry name" value="ATPase_AAA_CS"/>
</dbReference>
<dbReference type="SUPFAM" id="SSF52540">
    <property type="entry name" value="P-loop containing nucleoside triphosphate hydrolases"/>
    <property type="match status" value="1"/>
</dbReference>
<dbReference type="RefSeq" id="WP_231967670.1">
    <property type="nucleotide sequence ID" value="NZ_LT838272.1"/>
</dbReference>
<dbReference type="GO" id="GO:0006508">
    <property type="term" value="P:proteolysis"/>
    <property type="evidence" value="ECO:0007669"/>
    <property type="project" value="UniProtKB-KW"/>
</dbReference>
<evidence type="ECO:0000256" key="11">
    <source>
        <dbReference type="RuleBase" id="RU003651"/>
    </source>
</evidence>
<dbReference type="Gene3D" id="1.20.58.760">
    <property type="entry name" value="Peptidase M41"/>
    <property type="match status" value="1"/>
</dbReference>
<evidence type="ECO:0000256" key="9">
    <source>
        <dbReference type="ARBA" id="ARBA00023049"/>
    </source>
</evidence>
<dbReference type="EMBL" id="LT838272">
    <property type="protein sequence ID" value="SMB97175.1"/>
    <property type="molecule type" value="Genomic_DNA"/>
</dbReference>
<keyword evidence="10" id="KW-0175">Coiled coil</keyword>
<dbReference type="InterPro" id="IPR003959">
    <property type="entry name" value="ATPase_AAA_core"/>
</dbReference>
<protein>
    <submittedName>
        <fullName evidence="14">Vesicle-fusing ATPase</fullName>
    </submittedName>
</protein>
<dbReference type="Gene3D" id="1.10.8.60">
    <property type="match status" value="1"/>
</dbReference>
<dbReference type="PROSITE" id="PS00674">
    <property type="entry name" value="AAA"/>
    <property type="match status" value="1"/>
</dbReference>
<evidence type="ECO:0000256" key="3">
    <source>
        <dbReference type="ARBA" id="ARBA00022670"/>
    </source>
</evidence>
<comment type="similarity">
    <text evidence="2">In the C-terminal section; belongs to the peptidase M41 family.</text>
</comment>
<evidence type="ECO:0000256" key="10">
    <source>
        <dbReference type="ARBA" id="ARBA00023054"/>
    </source>
</evidence>
<keyword evidence="9" id="KW-0482">Metalloprotease</keyword>
<evidence type="ECO:0000313" key="15">
    <source>
        <dbReference type="Proteomes" id="UP000192569"/>
    </source>
</evidence>
<dbReference type="Pfam" id="PF00004">
    <property type="entry name" value="AAA"/>
    <property type="match status" value="1"/>
</dbReference>
<dbReference type="STRING" id="698762.SAMN00808754_1780"/>
<evidence type="ECO:0000256" key="5">
    <source>
        <dbReference type="ARBA" id="ARBA00022741"/>
    </source>
</evidence>
<dbReference type="InterPro" id="IPR000642">
    <property type="entry name" value="Peptidase_M41"/>
</dbReference>
<keyword evidence="12" id="KW-0812">Transmembrane</keyword>
<keyword evidence="8 11" id="KW-0067">ATP-binding</keyword>
<feature type="domain" description="AAA+ ATPase" evidence="13">
    <location>
        <begin position="99"/>
        <end position="244"/>
    </location>
</feature>
<evidence type="ECO:0000259" key="13">
    <source>
        <dbReference type="SMART" id="SM00382"/>
    </source>
</evidence>
<dbReference type="Gene3D" id="3.40.50.300">
    <property type="entry name" value="P-loop containing nucleotide triphosphate hydrolases"/>
    <property type="match status" value="1"/>
</dbReference>
<keyword evidence="6" id="KW-0378">Hydrolase</keyword>
<name>A0A1W1VUX7_9FIRM</name>
<evidence type="ECO:0000256" key="4">
    <source>
        <dbReference type="ARBA" id="ARBA00022723"/>
    </source>
</evidence>
<evidence type="ECO:0000256" key="8">
    <source>
        <dbReference type="ARBA" id="ARBA00022840"/>
    </source>
</evidence>
<dbReference type="AlphaFoldDB" id="A0A1W1VUX7"/>
<keyword evidence="3" id="KW-0645">Protease</keyword>
<keyword evidence="15" id="KW-1185">Reference proteome</keyword>
<dbReference type="GO" id="GO:0005886">
    <property type="term" value="C:plasma membrane"/>
    <property type="evidence" value="ECO:0007669"/>
    <property type="project" value="TreeGrafter"/>
</dbReference>
<dbReference type="Pfam" id="PF17862">
    <property type="entry name" value="AAA_lid_3"/>
    <property type="match status" value="1"/>
</dbReference>
<keyword evidence="12" id="KW-1133">Transmembrane helix</keyword>
<dbReference type="GO" id="GO:0004176">
    <property type="term" value="F:ATP-dependent peptidase activity"/>
    <property type="evidence" value="ECO:0007669"/>
    <property type="project" value="InterPro"/>
</dbReference>
<comment type="cofactor">
    <cofactor evidence="1">
        <name>Zn(2+)</name>
        <dbReference type="ChEBI" id="CHEBI:29105"/>
    </cofactor>
</comment>
<evidence type="ECO:0000256" key="2">
    <source>
        <dbReference type="ARBA" id="ARBA00010044"/>
    </source>
</evidence>
<evidence type="ECO:0000313" key="14">
    <source>
        <dbReference type="EMBL" id="SMB97175.1"/>
    </source>
</evidence>
<feature type="transmembrane region" description="Helical" evidence="12">
    <location>
        <begin position="28"/>
        <end position="44"/>
    </location>
</feature>